<evidence type="ECO:0000256" key="2">
    <source>
        <dbReference type="ARBA" id="ARBA00022490"/>
    </source>
</evidence>
<evidence type="ECO:0000259" key="12">
    <source>
        <dbReference type="PROSITE" id="PS50127"/>
    </source>
</evidence>
<reference evidence="13" key="1">
    <citation type="submission" date="2019-09" db="EMBL/GenBank/DDBJ databases">
        <authorList>
            <person name="Needham M D."/>
        </authorList>
    </citation>
    <scope>NUCLEOTIDE SEQUENCE</scope>
</reference>
<dbReference type="GO" id="GO:0004869">
    <property type="term" value="F:cysteine-type endopeptidase inhibitor activity"/>
    <property type="evidence" value="ECO:0007669"/>
    <property type="project" value="TreeGrafter"/>
</dbReference>
<dbReference type="GO" id="GO:0043066">
    <property type="term" value="P:negative regulation of apoptotic process"/>
    <property type="evidence" value="ECO:0007669"/>
    <property type="project" value="TreeGrafter"/>
</dbReference>
<sequence>MRFLLYIKKTLKNILSSVIIRINMDNLKRIISDIIEFREDPPENIHIEIDKENITNIKALIIGPKGTPYEDGYFFFDIKMPADYPQSSPVVKFKTIDGKIRFNPNLYQCGKVCLSILGTWDGPKWTSANTLKSVLLSIQSLMAEFPIKNEPGYDRIQPNNEKSINYNHYVTFHKYRLAILSVVKKEFIEFKCFENIIQKHFSENQQNLLNNLLSMAQIFAIKQSFHSPIYFIRGTFSIDYPKLLSQFENLIIDKSNLENQTNE</sequence>
<dbReference type="SUPFAM" id="SSF54495">
    <property type="entry name" value="UBC-like"/>
    <property type="match status" value="1"/>
</dbReference>
<keyword evidence="3" id="KW-0808">Transferase</keyword>
<accession>A0A5E8CID7</accession>
<dbReference type="SMART" id="SM00212">
    <property type="entry name" value="UBCc"/>
    <property type="match status" value="1"/>
</dbReference>
<evidence type="ECO:0000256" key="5">
    <source>
        <dbReference type="ARBA" id="ARBA00022741"/>
    </source>
</evidence>
<dbReference type="Pfam" id="PF00179">
    <property type="entry name" value="UQ_con"/>
    <property type="match status" value="1"/>
</dbReference>
<dbReference type="GO" id="GO:0016740">
    <property type="term" value="F:transferase activity"/>
    <property type="evidence" value="ECO:0007669"/>
    <property type="project" value="UniProtKB-KW"/>
</dbReference>
<dbReference type="GO" id="GO:0005634">
    <property type="term" value="C:nucleus"/>
    <property type="evidence" value="ECO:0007669"/>
    <property type="project" value="TreeGrafter"/>
</dbReference>
<keyword evidence="2" id="KW-0963">Cytoplasm</keyword>
<dbReference type="PANTHER" id="PTHR46116:SF26">
    <property type="entry name" value="UBIQUITIN-CONJUGATING ENZYME E2 Z"/>
    <property type="match status" value="1"/>
</dbReference>
<dbReference type="Gene3D" id="3.10.110.10">
    <property type="entry name" value="Ubiquitin Conjugating Enzyme"/>
    <property type="match status" value="1"/>
</dbReference>
<evidence type="ECO:0000256" key="1">
    <source>
        <dbReference type="ARBA" id="ARBA00004496"/>
    </source>
</evidence>
<dbReference type="InterPro" id="IPR000608">
    <property type="entry name" value="UBC"/>
</dbReference>
<dbReference type="PANTHER" id="PTHR46116">
    <property type="entry name" value="(E3-INDEPENDENT) E2 UBIQUITIN-CONJUGATING ENZYME"/>
    <property type="match status" value="1"/>
</dbReference>
<comment type="subcellular location">
    <subcellularLocation>
        <location evidence="1">Cytoplasm</location>
    </subcellularLocation>
</comment>
<dbReference type="GO" id="GO:0006915">
    <property type="term" value="P:apoptotic process"/>
    <property type="evidence" value="ECO:0007669"/>
    <property type="project" value="UniProtKB-KW"/>
</dbReference>
<evidence type="ECO:0000256" key="11">
    <source>
        <dbReference type="ARBA" id="ARBA00042401"/>
    </source>
</evidence>
<keyword evidence="5" id="KW-0547">Nucleotide-binding</keyword>
<gene>
    <name evidence="13" type="ORF">CPAV1605_121</name>
</gene>
<dbReference type="GO" id="GO:0005737">
    <property type="term" value="C:cytoplasm"/>
    <property type="evidence" value="ECO:0007669"/>
    <property type="project" value="UniProtKB-SubCell"/>
</dbReference>
<evidence type="ECO:0000313" key="13">
    <source>
        <dbReference type="EMBL" id="VVU94399.1"/>
    </source>
</evidence>
<keyword evidence="4" id="KW-0053">Apoptosis</keyword>
<proteinExistence type="predicted"/>
<feature type="domain" description="UBC core" evidence="12">
    <location>
        <begin position="25"/>
        <end position="179"/>
    </location>
</feature>
<evidence type="ECO:0000256" key="9">
    <source>
        <dbReference type="ARBA" id="ARBA00041798"/>
    </source>
</evidence>
<dbReference type="AlphaFoldDB" id="A0A5E8CID7"/>
<evidence type="ECO:0000256" key="3">
    <source>
        <dbReference type="ARBA" id="ARBA00022679"/>
    </source>
</evidence>
<dbReference type="GO" id="GO:0005524">
    <property type="term" value="F:ATP binding"/>
    <property type="evidence" value="ECO:0007669"/>
    <property type="project" value="UniProtKB-KW"/>
</dbReference>
<organism evidence="13">
    <name type="scientific">seawater metagenome</name>
    <dbReference type="NCBI Taxonomy" id="1561972"/>
    <lineage>
        <taxon>unclassified sequences</taxon>
        <taxon>metagenomes</taxon>
        <taxon>ecological metagenomes</taxon>
    </lineage>
</organism>
<evidence type="ECO:0000256" key="8">
    <source>
        <dbReference type="ARBA" id="ARBA00039894"/>
    </source>
</evidence>
<keyword evidence="7" id="KW-0067">ATP-binding</keyword>
<dbReference type="EMBL" id="CABVLZ010000001">
    <property type="protein sequence ID" value="VVU94399.1"/>
    <property type="molecule type" value="Genomic_DNA"/>
</dbReference>
<evidence type="ECO:0000256" key="7">
    <source>
        <dbReference type="ARBA" id="ARBA00022840"/>
    </source>
</evidence>
<dbReference type="CDD" id="cd23809">
    <property type="entry name" value="UBCc_UBE2Z"/>
    <property type="match status" value="1"/>
</dbReference>
<dbReference type="PROSITE" id="PS50127">
    <property type="entry name" value="UBC_2"/>
    <property type="match status" value="1"/>
</dbReference>
<evidence type="ECO:0000256" key="10">
    <source>
        <dbReference type="ARBA" id="ARBA00042316"/>
    </source>
</evidence>
<evidence type="ECO:0000256" key="6">
    <source>
        <dbReference type="ARBA" id="ARBA00022786"/>
    </source>
</evidence>
<keyword evidence="6" id="KW-0833">Ubl conjugation pathway</keyword>
<evidence type="ECO:0000256" key="4">
    <source>
        <dbReference type="ARBA" id="ARBA00022703"/>
    </source>
</evidence>
<protein>
    <recommendedName>
        <fullName evidence="8">Ubiquitin-conjugating enzyme E2 Z</fullName>
    </recommendedName>
    <alternativeName>
        <fullName evidence="9">E2 ubiquitin-conjugating enzyme Z</fullName>
    </alternativeName>
    <alternativeName>
        <fullName evidence="11">Ubiquitin carrier protein Z</fullName>
    </alternativeName>
    <alternativeName>
        <fullName evidence="10">Ubiquitin-protein ligase Z</fullName>
    </alternativeName>
</protein>
<name>A0A5E8CID7_9ZZZZ</name>
<dbReference type="InterPro" id="IPR016135">
    <property type="entry name" value="UBQ-conjugating_enzyme/RWD"/>
</dbReference>